<dbReference type="GO" id="GO:0016787">
    <property type="term" value="F:hydrolase activity"/>
    <property type="evidence" value="ECO:0007669"/>
    <property type="project" value="UniProtKB-KW"/>
</dbReference>
<organism evidence="8">
    <name type="scientific">hydrothermal vent metagenome</name>
    <dbReference type="NCBI Taxonomy" id="652676"/>
    <lineage>
        <taxon>unclassified sequences</taxon>
        <taxon>metagenomes</taxon>
        <taxon>ecological metagenomes</taxon>
    </lineage>
</organism>
<gene>
    <name evidence="8" type="ORF">MNB_ARC-1_717</name>
</gene>
<dbReference type="InterPro" id="IPR006674">
    <property type="entry name" value="HD_domain"/>
</dbReference>
<dbReference type="SUPFAM" id="SSF81301">
    <property type="entry name" value="Nucleotidyltransferase"/>
    <property type="match status" value="1"/>
</dbReference>
<dbReference type="GO" id="GO:0008773">
    <property type="term" value="F:[protein-PII] uridylyltransferase activity"/>
    <property type="evidence" value="ECO:0007669"/>
    <property type="project" value="UniProtKB-EC"/>
</dbReference>
<dbReference type="PIRSF" id="PIRSF006288">
    <property type="entry name" value="PII_uridyltransf"/>
    <property type="match status" value="1"/>
</dbReference>
<dbReference type="PANTHER" id="PTHR47320">
    <property type="entry name" value="BIFUNCTIONAL URIDYLYLTRANSFERASE/URIDYLYL-REMOVING ENZYME"/>
    <property type="match status" value="1"/>
</dbReference>
<dbReference type="InterPro" id="IPR043519">
    <property type="entry name" value="NT_sf"/>
</dbReference>
<dbReference type="PROSITE" id="PS51671">
    <property type="entry name" value="ACT"/>
    <property type="match status" value="1"/>
</dbReference>
<dbReference type="AlphaFoldDB" id="A0A3B1DSP9"/>
<evidence type="ECO:0000313" key="8">
    <source>
        <dbReference type="EMBL" id="VAY87180.1"/>
    </source>
</evidence>
<keyword evidence="1 8" id="KW-0808">Transferase</keyword>
<dbReference type="SUPFAM" id="SSF109604">
    <property type="entry name" value="HD-domain/PDEase-like"/>
    <property type="match status" value="1"/>
</dbReference>
<keyword evidence="5" id="KW-0511">Multifunctional enzyme</keyword>
<sequence>MLNLNIKIEQLLSNNASDFEIATVIKSYIKDYLNSLNIVFNQSQGKDFFTKHTTKIDSFIQVMYKYLLRKHFGSYMPTSNSIPITLIALGSYGREQLCVYSDIDIMLLYEDVSGFNITPIIEEFMTLAWDSGLKLGSSVHTLEDIETSAKSDITIKTSILESRLIYGSKHLWFYFQNKLANIRKFEQKEFVLEKIEEHRKRLIKYPLCMQPNIKDGYGGMRESNMLFWIATITYGITNVKELSGELFSEDEYKNYRISLEYIFRIRNALHLCAKKKLDIVNFDILPELSTRLGFEDKTKVVKESLCMTKLFNSLHAVHRFTSIMIKKIVRIYLFEKSNILNLKKYRHEKNIYIYNRKVYCTFHMKPKKLNTLLKLLLKLPDDVNSFDKSFQYFVYQTIKPTVLTNTIKQNIYTLLKKDNLSPFVKLIYNAKLLRVILPSLKKIINQAQFDGYHVHPVDIHTIQALWHIENIKDKFVYNLYKSLDKTEQQLLKLLCLFHDSGKGRGKDHHLVGEVLFKKFANSFHIDNEFMNLGARIVKYHNKMNQVATTEDIYSEDVILHFTGLLQNKQTLKLLYILTYADVSAVGEFIYSSNTANLLRELFLQSLPAFENKELLKISSRRIAKENIIKNSMLYQEQPHTIKKKILSISSHQLFLKYKALDIVKISLYANDTRDFYYSLTNNDILTIRITRVVPLNLGFLLGKINFLNLTSMGIYKLFDDKKFFEITFDKAINDDDLPYIKEIIHLSFDMTKSIAIKKPNIQEKEIIIDCNHTKTLAQLKINTKDQKGLFAFVAKVFDDFNIEIHSAKIYSSKGKINDLLLIEKNGNFCTNKDEILKKLVVENKSS</sequence>
<feature type="domain" description="HD" evidence="7">
    <location>
        <begin position="457"/>
        <end position="568"/>
    </location>
</feature>
<keyword evidence="4" id="KW-0460">Magnesium</keyword>
<dbReference type="CDD" id="cd04873">
    <property type="entry name" value="ACT_UUR-ACR-like"/>
    <property type="match status" value="1"/>
</dbReference>
<evidence type="ECO:0000256" key="3">
    <source>
        <dbReference type="ARBA" id="ARBA00022801"/>
    </source>
</evidence>
<evidence type="ECO:0000259" key="7">
    <source>
        <dbReference type="PROSITE" id="PS51831"/>
    </source>
</evidence>
<evidence type="ECO:0000256" key="5">
    <source>
        <dbReference type="ARBA" id="ARBA00023268"/>
    </source>
</evidence>
<accession>A0A3B1DSP9</accession>
<dbReference type="PROSITE" id="PS51831">
    <property type="entry name" value="HD"/>
    <property type="match status" value="1"/>
</dbReference>
<reference evidence="8" key="1">
    <citation type="submission" date="2018-10" db="EMBL/GenBank/DDBJ databases">
        <authorList>
            <person name="Aoki K."/>
        </authorList>
    </citation>
    <scope>NUCLEOTIDE SEQUENCE</scope>
</reference>
<dbReference type="EMBL" id="UOYO01000020">
    <property type="protein sequence ID" value="VAY87180.1"/>
    <property type="molecule type" value="Genomic_DNA"/>
</dbReference>
<dbReference type="HAMAP" id="MF_00277">
    <property type="entry name" value="PII_uridylyl_transf"/>
    <property type="match status" value="1"/>
</dbReference>
<dbReference type="InterPro" id="IPR010043">
    <property type="entry name" value="UTase/UR"/>
</dbReference>
<evidence type="ECO:0000259" key="6">
    <source>
        <dbReference type="PROSITE" id="PS51671"/>
    </source>
</evidence>
<dbReference type="EC" id="2.7.7.59" evidence="8"/>
<keyword evidence="3" id="KW-0378">Hydrolase</keyword>
<dbReference type="Pfam" id="PF08335">
    <property type="entry name" value="GlnD_UR_UTase"/>
    <property type="match status" value="1"/>
</dbReference>
<proteinExistence type="inferred from homology"/>
<dbReference type="InterPro" id="IPR002912">
    <property type="entry name" value="ACT_dom"/>
</dbReference>
<evidence type="ECO:0000256" key="4">
    <source>
        <dbReference type="ARBA" id="ARBA00022842"/>
    </source>
</evidence>
<evidence type="ECO:0000256" key="2">
    <source>
        <dbReference type="ARBA" id="ARBA00022695"/>
    </source>
</evidence>
<name>A0A3B1DSP9_9ZZZZ</name>
<dbReference type="Gene3D" id="1.10.3090.10">
    <property type="entry name" value="cca-adding enzyme, domain 2"/>
    <property type="match status" value="1"/>
</dbReference>
<feature type="domain" description="ACT" evidence="6">
    <location>
        <begin position="778"/>
        <end position="846"/>
    </location>
</feature>
<dbReference type="InterPro" id="IPR013546">
    <property type="entry name" value="PII_UdlTrfase/GS_AdlTrfase"/>
</dbReference>
<dbReference type="CDD" id="cd05401">
    <property type="entry name" value="NT_GlnE_GlnD_like"/>
    <property type="match status" value="1"/>
</dbReference>
<protein>
    <submittedName>
        <fullName evidence="8">[Protein-PII] uridylyltransferase</fullName>
        <ecNumber evidence="8">2.7.7.59</ecNumber>
    </submittedName>
</protein>
<keyword evidence="2 8" id="KW-0548">Nucleotidyltransferase</keyword>
<dbReference type="PANTHER" id="PTHR47320:SF1">
    <property type="entry name" value="BIFUNCTIONAL URIDYLYLTRANSFERASE_URIDYLYL-REMOVING ENZYME"/>
    <property type="match status" value="1"/>
</dbReference>
<evidence type="ECO:0000256" key="1">
    <source>
        <dbReference type="ARBA" id="ARBA00022679"/>
    </source>
</evidence>